<reference evidence="1" key="1">
    <citation type="submission" date="2019-08" db="EMBL/GenBank/DDBJ databases">
        <authorList>
            <person name="Kucharzyk K."/>
            <person name="Murdoch R.W."/>
            <person name="Higgins S."/>
            <person name="Loffler F."/>
        </authorList>
    </citation>
    <scope>NUCLEOTIDE SEQUENCE</scope>
</reference>
<proteinExistence type="predicted"/>
<name>A0A645BRA4_9ZZZZ</name>
<sequence length="106" mass="11893">MPFFAVADHPLESSTNISLAGDRPIDILSNDNKAVLLGEVTTFANLPLNRLFSMVVARKPSIDYDVQIILRPLLYASFSEAKARISHATRRLFLRSELEAFQFLAQ</sequence>
<organism evidence="1">
    <name type="scientific">bioreactor metagenome</name>
    <dbReference type="NCBI Taxonomy" id="1076179"/>
    <lineage>
        <taxon>unclassified sequences</taxon>
        <taxon>metagenomes</taxon>
        <taxon>ecological metagenomes</taxon>
    </lineage>
</organism>
<accession>A0A645BRA4</accession>
<evidence type="ECO:0000313" key="1">
    <source>
        <dbReference type="EMBL" id="MPM67845.1"/>
    </source>
</evidence>
<protein>
    <submittedName>
        <fullName evidence="1">Uncharacterized protein</fullName>
    </submittedName>
</protein>
<gene>
    <name evidence="1" type="ORF">SDC9_114770</name>
</gene>
<dbReference type="AlphaFoldDB" id="A0A645BRA4"/>
<comment type="caution">
    <text evidence="1">The sequence shown here is derived from an EMBL/GenBank/DDBJ whole genome shotgun (WGS) entry which is preliminary data.</text>
</comment>
<dbReference type="EMBL" id="VSSQ01021924">
    <property type="protein sequence ID" value="MPM67845.1"/>
    <property type="molecule type" value="Genomic_DNA"/>
</dbReference>